<protein>
    <recommendedName>
        <fullName evidence="2">Cell shape-determining protein MreC</fullName>
    </recommendedName>
    <alternativeName>
        <fullName evidence="4">Cell shape protein MreC</fullName>
    </alternativeName>
</protein>
<dbReference type="InterPro" id="IPR042177">
    <property type="entry name" value="Cell/Rod_1"/>
</dbReference>
<evidence type="ECO:0000313" key="7">
    <source>
        <dbReference type="EMBL" id="MBP3943879.1"/>
    </source>
</evidence>
<dbReference type="PANTHER" id="PTHR34138:SF1">
    <property type="entry name" value="CELL SHAPE-DETERMINING PROTEIN MREC"/>
    <property type="match status" value="1"/>
</dbReference>
<evidence type="ECO:0000313" key="8">
    <source>
        <dbReference type="Proteomes" id="UP000679691"/>
    </source>
</evidence>
<keyword evidence="3" id="KW-0133">Cell shape</keyword>
<dbReference type="InterPro" id="IPR042175">
    <property type="entry name" value="Cell/Rod_MreC_2"/>
</dbReference>
<dbReference type="PANTHER" id="PTHR34138">
    <property type="entry name" value="CELL SHAPE-DETERMINING PROTEIN MREC"/>
    <property type="match status" value="1"/>
</dbReference>
<keyword evidence="5" id="KW-0472">Membrane</keyword>
<accession>A0A8T4HAH2</accession>
<dbReference type="Gene3D" id="2.40.10.350">
    <property type="entry name" value="Rod shape-determining protein MreC, domain 2"/>
    <property type="match status" value="1"/>
</dbReference>
<keyword evidence="5" id="KW-0812">Transmembrane</keyword>
<comment type="caution">
    <text evidence="7">The sequence shown here is derived from an EMBL/GenBank/DDBJ whole genome shotgun (WGS) entry which is preliminary data.</text>
</comment>
<sequence>MRALWLFLRRYNAFFWFILFFGFSLVLVVLKNNYQRSSAFNSSNALVGEAYARINSWKSYLLLTETNENLAKENAQLRNNLQYFTTHDTTRMTTVLPKIDSAQVSRYDFQVAKVTNNSVHQKSNYITLDKGLADGVEKGMGVISSNGVVGYVLHVSKHFCTVQSLLHPDTKISVTLDSTDVFGSLVWGNNIDYRLAMVKDIPNHVKVKKGEKVYTSGFSEHFPKGIYVGMVMETGITSGDSFLDLRIILSNDFAKLQQVYIVKDIYAKEKRELEALNQDNG</sequence>
<reference evidence="7" key="1">
    <citation type="submission" date="2021-03" db="EMBL/GenBank/DDBJ databases">
        <authorList>
            <person name="Lu T."/>
            <person name="Wang Q."/>
            <person name="Han X."/>
        </authorList>
    </citation>
    <scope>NUCLEOTIDE SEQUENCE</scope>
    <source>
        <strain evidence="7">WQ 2009</strain>
    </source>
</reference>
<dbReference type="GO" id="GO:0008360">
    <property type="term" value="P:regulation of cell shape"/>
    <property type="evidence" value="ECO:0007669"/>
    <property type="project" value="UniProtKB-KW"/>
</dbReference>
<evidence type="ECO:0000256" key="1">
    <source>
        <dbReference type="ARBA" id="ARBA00009369"/>
    </source>
</evidence>
<dbReference type="Pfam" id="PF04085">
    <property type="entry name" value="MreC"/>
    <property type="match status" value="1"/>
</dbReference>
<feature type="transmembrane region" description="Helical" evidence="5">
    <location>
        <begin position="12"/>
        <end position="30"/>
    </location>
</feature>
<dbReference type="GO" id="GO:0005886">
    <property type="term" value="C:plasma membrane"/>
    <property type="evidence" value="ECO:0007669"/>
    <property type="project" value="TreeGrafter"/>
</dbReference>
<dbReference type="InterPro" id="IPR055342">
    <property type="entry name" value="MreC_beta-barrel_core"/>
</dbReference>
<evidence type="ECO:0000259" key="6">
    <source>
        <dbReference type="Pfam" id="PF04085"/>
    </source>
</evidence>
<dbReference type="AlphaFoldDB" id="A0A8T4HAH2"/>
<dbReference type="Gene3D" id="2.40.10.340">
    <property type="entry name" value="Rod shape-determining protein MreC, domain 1"/>
    <property type="match status" value="1"/>
</dbReference>
<comment type="similarity">
    <text evidence="1">Belongs to the MreC family.</text>
</comment>
<gene>
    <name evidence="7" type="primary">mreC</name>
    <name evidence="7" type="ORF">J5U18_09920</name>
</gene>
<dbReference type="RefSeq" id="WP_353547379.1">
    <property type="nucleotide sequence ID" value="NZ_JAGKSB010000011.1"/>
</dbReference>
<organism evidence="7 8">
    <name type="scientific">Rhinopithecimicrobium faecis</name>
    <dbReference type="NCBI Taxonomy" id="2820698"/>
    <lineage>
        <taxon>Bacteria</taxon>
        <taxon>Pseudomonadati</taxon>
        <taxon>Bacteroidota</taxon>
        <taxon>Sphingobacteriia</taxon>
        <taxon>Sphingobacteriales</taxon>
        <taxon>Sphingobacteriaceae</taxon>
        <taxon>Rhinopithecimicrobium</taxon>
    </lineage>
</organism>
<evidence type="ECO:0000256" key="4">
    <source>
        <dbReference type="ARBA" id="ARBA00032089"/>
    </source>
</evidence>
<dbReference type="InterPro" id="IPR007221">
    <property type="entry name" value="MreC"/>
</dbReference>
<dbReference type="NCBIfam" id="NF010532">
    <property type="entry name" value="PRK13922.9-3"/>
    <property type="match status" value="1"/>
</dbReference>
<evidence type="ECO:0000256" key="5">
    <source>
        <dbReference type="SAM" id="Phobius"/>
    </source>
</evidence>
<keyword evidence="5" id="KW-1133">Transmembrane helix</keyword>
<name>A0A8T4HAH2_9SPHI</name>
<evidence type="ECO:0000256" key="3">
    <source>
        <dbReference type="ARBA" id="ARBA00022960"/>
    </source>
</evidence>
<keyword evidence="8" id="KW-1185">Reference proteome</keyword>
<evidence type="ECO:0000256" key="2">
    <source>
        <dbReference type="ARBA" id="ARBA00013855"/>
    </source>
</evidence>
<proteinExistence type="inferred from homology"/>
<dbReference type="Proteomes" id="UP000679691">
    <property type="component" value="Unassembled WGS sequence"/>
</dbReference>
<feature type="domain" description="Rod shape-determining protein MreC beta-barrel core" evidence="6">
    <location>
        <begin position="114"/>
        <end position="263"/>
    </location>
</feature>
<dbReference type="EMBL" id="JAGKSB010000011">
    <property type="protein sequence ID" value="MBP3943879.1"/>
    <property type="molecule type" value="Genomic_DNA"/>
</dbReference>